<dbReference type="InterPro" id="IPR021344">
    <property type="entry name" value="DUF2970"/>
</dbReference>
<sequence>MGNPCEDSFPPSQDKTTAFWQIPHSVLAAALGVQIGPRREHDFTHSKPARFLLPGLWLTVVSVAILLGIVQLLYLAPE</sequence>
<keyword evidence="1" id="KW-1133">Transmembrane helix</keyword>
<organism evidence="2 3">
    <name type="scientific">Pseudomonas triticifolii</name>
    <dbReference type="NCBI Taxonomy" id="2762592"/>
    <lineage>
        <taxon>Bacteria</taxon>
        <taxon>Pseudomonadati</taxon>
        <taxon>Pseudomonadota</taxon>
        <taxon>Gammaproteobacteria</taxon>
        <taxon>Pseudomonadales</taxon>
        <taxon>Pseudomonadaceae</taxon>
        <taxon>Pseudomonas</taxon>
    </lineage>
</organism>
<dbReference type="EMBL" id="JACONV010000001">
    <property type="protein sequence ID" value="MBC3953836.1"/>
    <property type="molecule type" value="Genomic_DNA"/>
</dbReference>
<feature type="transmembrane region" description="Helical" evidence="1">
    <location>
        <begin position="56"/>
        <end position="76"/>
    </location>
</feature>
<gene>
    <name evidence="2" type="ORF">H8S56_02290</name>
</gene>
<evidence type="ECO:0000313" key="2">
    <source>
        <dbReference type="EMBL" id="MBC3953836.1"/>
    </source>
</evidence>
<name>A0ABR7B9I8_9PSED</name>
<dbReference type="Pfam" id="PF11174">
    <property type="entry name" value="DUF2970"/>
    <property type="match status" value="1"/>
</dbReference>
<reference evidence="2 3" key="1">
    <citation type="submission" date="2020-08" db="EMBL/GenBank/DDBJ databases">
        <title>Putative novel bacterial strains isolated from necrotic wheat leaf tissues caused by Xanthomonas translucens.</title>
        <authorList>
            <person name="Tambong J.T."/>
        </authorList>
    </citation>
    <scope>NUCLEOTIDE SEQUENCE [LARGE SCALE GENOMIC DNA]</scope>
    <source>
        <strain evidence="2 3">DOAB 1067</strain>
    </source>
</reference>
<accession>A0ABR7B9I8</accession>
<protein>
    <submittedName>
        <fullName evidence="2">DUF2970 domain-containing protein</fullName>
    </submittedName>
</protein>
<comment type="caution">
    <text evidence="2">The sequence shown here is derived from an EMBL/GenBank/DDBJ whole genome shotgun (WGS) entry which is preliminary data.</text>
</comment>
<keyword evidence="3" id="KW-1185">Reference proteome</keyword>
<keyword evidence="1" id="KW-0472">Membrane</keyword>
<keyword evidence="1" id="KW-0812">Transmembrane</keyword>
<evidence type="ECO:0000313" key="3">
    <source>
        <dbReference type="Proteomes" id="UP000660131"/>
    </source>
</evidence>
<evidence type="ECO:0000256" key="1">
    <source>
        <dbReference type="SAM" id="Phobius"/>
    </source>
</evidence>
<dbReference type="RefSeq" id="WP_187517749.1">
    <property type="nucleotide sequence ID" value="NZ_JACONV010000001.1"/>
</dbReference>
<proteinExistence type="predicted"/>
<dbReference type="Proteomes" id="UP000660131">
    <property type="component" value="Unassembled WGS sequence"/>
</dbReference>